<evidence type="ECO:0000256" key="1">
    <source>
        <dbReference type="SAM" id="MobiDB-lite"/>
    </source>
</evidence>
<feature type="non-terminal residue" evidence="2">
    <location>
        <position position="1"/>
    </location>
</feature>
<dbReference type="OrthoDB" id="1724808at2759"/>
<reference evidence="2" key="1">
    <citation type="submission" date="2018-05" db="EMBL/GenBank/DDBJ databases">
        <title>Draft genome of Mucuna pruriens seed.</title>
        <authorList>
            <person name="Nnadi N.E."/>
            <person name="Vos R."/>
            <person name="Hasami M.H."/>
            <person name="Devisetty U.K."/>
            <person name="Aguiy J.C."/>
        </authorList>
    </citation>
    <scope>NUCLEOTIDE SEQUENCE [LARGE SCALE GENOMIC DNA]</scope>
    <source>
        <strain evidence="2">JCA_2017</strain>
    </source>
</reference>
<accession>A0A371EWX5</accession>
<dbReference type="EMBL" id="QJKJ01011660">
    <property type="protein sequence ID" value="RDX70555.1"/>
    <property type="molecule type" value="Genomic_DNA"/>
</dbReference>
<proteinExistence type="predicted"/>
<sequence>MILKEKSPTLDKESLRNKVLCDSKRILGKEKLPSLAEVFFIVRSEETQRSIMLDKGNSNIGSSMVVGKGATKISTSKEKPFTKRHNKDTYYKGYGKEKVLERMGGNKGLTQIWVNQTTSNKENGVEHPSTLQLD</sequence>
<keyword evidence="3" id="KW-1185">Reference proteome</keyword>
<feature type="region of interest" description="Disordered" evidence="1">
    <location>
        <begin position="69"/>
        <end position="88"/>
    </location>
</feature>
<evidence type="ECO:0000313" key="2">
    <source>
        <dbReference type="EMBL" id="RDX70555.1"/>
    </source>
</evidence>
<comment type="caution">
    <text evidence="2">The sequence shown here is derived from an EMBL/GenBank/DDBJ whole genome shotgun (WGS) entry which is preliminary data.</text>
</comment>
<feature type="compositionally biased region" description="Basic and acidic residues" evidence="1">
    <location>
        <begin position="75"/>
        <end position="88"/>
    </location>
</feature>
<gene>
    <name evidence="2" type="ORF">CR513_50193</name>
</gene>
<evidence type="ECO:0000313" key="3">
    <source>
        <dbReference type="Proteomes" id="UP000257109"/>
    </source>
</evidence>
<dbReference type="Proteomes" id="UP000257109">
    <property type="component" value="Unassembled WGS sequence"/>
</dbReference>
<dbReference type="AlphaFoldDB" id="A0A371EWX5"/>
<protein>
    <submittedName>
        <fullName evidence="2">Uncharacterized protein</fullName>
    </submittedName>
</protein>
<organism evidence="2 3">
    <name type="scientific">Mucuna pruriens</name>
    <name type="common">Velvet bean</name>
    <name type="synonym">Dolichos pruriens</name>
    <dbReference type="NCBI Taxonomy" id="157652"/>
    <lineage>
        <taxon>Eukaryota</taxon>
        <taxon>Viridiplantae</taxon>
        <taxon>Streptophyta</taxon>
        <taxon>Embryophyta</taxon>
        <taxon>Tracheophyta</taxon>
        <taxon>Spermatophyta</taxon>
        <taxon>Magnoliopsida</taxon>
        <taxon>eudicotyledons</taxon>
        <taxon>Gunneridae</taxon>
        <taxon>Pentapetalae</taxon>
        <taxon>rosids</taxon>
        <taxon>fabids</taxon>
        <taxon>Fabales</taxon>
        <taxon>Fabaceae</taxon>
        <taxon>Papilionoideae</taxon>
        <taxon>50 kb inversion clade</taxon>
        <taxon>NPAAA clade</taxon>
        <taxon>indigoferoid/millettioid clade</taxon>
        <taxon>Phaseoleae</taxon>
        <taxon>Mucuna</taxon>
    </lineage>
</organism>
<name>A0A371EWX5_MUCPR</name>